<name>A0A2P5X4M7_GOSBA</name>
<sequence>MVVAAGEETKAPVGVEFERKEKGVVGGSWKGKKKGKRGTACAWLKGWKDGSKGKKGERGHGHVTARVGPYKRVTCPCAFEKCLNRITSLECNRVITYTKKITFGLLVKESIKNTDSGARELTIIKLANGTKKVQCNHCKIKLAKNKDGTTTQ</sequence>
<accession>A0A2P5X4M7</accession>
<evidence type="ECO:0000313" key="2">
    <source>
        <dbReference type="Proteomes" id="UP000239757"/>
    </source>
</evidence>
<reference evidence="1 2" key="1">
    <citation type="submission" date="2015-01" db="EMBL/GenBank/DDBJ databases">
        <title>Genome of allotetraploid Gossypium barbadense reveals genomic plasticity and fiber elongation in cotton evolution.</title>
        <authorList>
            <person name="Chen X."/>
            <person name="Liu X."/>
            <person name="Zhao B."/>
            <person name="Zheng H."/>
            <person name="Hu Y."/>
            <person name="Lu G."/>
            <person name="Yang C."/>
            <person name="Chen J."/>
            <person name="Shan C."/>
            <person name="Zhang L."/>
            <person name="Zhou Y."/>
            <person name="Wang L."/>
            <person name="Guo W."/>
            <person name="Bai Y."/>
            <person name="Ruan J."/>
            <person name="Shangguan X."/>
            <person name="Mao Y."/>
            <person name="Jiang J."/>
            <person name="Zhu Y."/>
            <person name="Lei J."/>
            <person name="Kang H."/>
            <person name="Chen S."/>
            <person name="He X."/>
            <person name="Wang R."/>
            <person name="Wang Y."/>
            <person name="Chen J."/>
            <person name="Wang L."/>
            <person name="Yu S."/>
            <person name="Wang B."/>
            <person name="Wei J."/>
            <person name="Song S."/>
            <person name="Lu X."/>
            <person name="Gao Z."/>
            <person name="Gu W."/>
            <person name="Deng X."/>
            <person name="Ma D."/>
            <person name="Wang S."/>
            <person name="Liang W."/>
            <person name="Fang L."/>
            <person name="Cai C."/>
            <person name="Zhu X."/>
            <person name="Zhou B."/>
            <person name="Zhang Y."/>
            <person name="Chen Z."/>
            <person name="Xu S."/>
            <person name="Zhu R."/>
            <person name="Wang S."/>
            <person name="Zhang T."/>
            <person name="Zhao G."/>
        </authorList>
    </citation>
    <scope>NUCLEOTIDE SEQUENCE [LARGE SCALE GENOMIC DNA]</scope>
    <source>
        <strain evidence="2">cv. Xinhai21</strain>
        <tissue evidence="1">Leaf</tissue>
    </source>
</reference>
<proteinExistence type="predicted"/>
<gene>
    <name evidence="1" type="ORF">GOBAR_AA22370</name>
</gene>
<dbReference type="AlphaFoldDB" id="A0A2P5X4M7"/>
<organism evidence="1 2">
    <name type="scientific">Gossypium barbadense</name>
    <name type="common">Sea Island cotton</name>
    <name type="synonym">Hibiscus barbadensis</name>
    <dbReference type="NCBI Taxonomy" id="3634"/>
    <lineage>
        <taxon>Eukaryota</taxon>
        <taxon>Viridiplantae</taxon>
        <taxon>Streptophyta</taxon>
        <taxon>Embryophyta</taxon>
        <taxon>Tracheophyta</taxon>
        <taxon>Spermatophyta</taxon>
        <taxon>Magnoliopsida</taxon>
        <taxon>eudicotyledons</taxon>
        <taxon>Gunneridae</taxon>
        <taxon>Pentapetalae</taxon>
        <taxon>rosids</taxon>
        <taxon>malvids</taxon>
        <taxon>Malvales</taxon>
        <taxon>Malvaceae</taxon>
        <taxon>Malvoideae</taxon>
        <taxon>Gossypium</taxon>
    </lineage>
</organism>
<dbReference type="Proteomes" id="UP000239757">
    <property type="component" value="Unassembled WGS sequence"/>
</dbReference>
<evidence type="ECO:0000313" key="1">
    <source>
        <dbReference type="EMBL" id="PPR98293.1"/>
    </source>
</evidence>
<protein>
    <submittedName>
        <fullName evidence="1">Uncharacterized protein</fullName>
    </submittedName>
</protein>
<dbReference type="EMBL" id="KZ665670">
    <property type="protein sequence ID" value="PPR98293.1"/>
    <property type="molecule type" value="Genomic_DNA"/>
</dbReference>
<dbReference type="OrthoDB" id="1001213at2759"/>